<protein>
    <submittedName>
        <fullName evidence="1">Uncharacterized protein</fullName>
    </submittedName>
</protein>
<gene>
    <name evidence="1" type="ORF">GN330_00065</name>
</gene>
<accession>A0A844QBZ3</accession>
<evidence type="ECO:0000313" key="1">
    <source>
        <dbReference type="EMBL" id="MVA95648.1"/>
    </source>
</evidence>
<dbReference type="AlphaFoldDB" id="A0A844QBZ3"/>
<comment type="caution">
    <text evidence="1">The sequence shown here is derived from an EMBL/GenBank/DDBJ whole genome shotgun (WGS) entry which is preliminary data.</text>
</comment>
<evidence type="ECO:0000313" key="2">
    <source>
        <dbReference type="Proteomes" id="UP000463224"/>
    </source>
</evidence>
<keyword evidence="2" id="KW-1185">Reference proteome</keyword>
<dbReference type="EMBL" id="WPHG01000001">
    <property type="protein sequence ID" value="MVA95648.1"/>
    <property type="molecule type" value="Genomic_DNA"/>
</dbReference>
<proteinExistence type="predicted"/>
<sequence>MDDVDLTARIVELEELILQLDSPFADLDAARRKGYLRRDMPRLRAEADRIRQTRQEQ</sequence>
<dbReference type="RefSeq" id="WP_156710547.1">
    <property type="nucleotide sequence ID" value="NZ_WPHG01000001.1"/>
</dbReference>
<dbReference type="Proteomes" id="UP000463224">
    <property type="component" value="Unassembled WGS sequence"/>
</dbReference>
<reference evidence="1 2" key="1">
    <citation type="submission" date="2019-12" db="EMBL/GenBank/DDBJ databases">
        <title>Nitratireductor arenosus sp. nov., Isolated from sea sand, Jeju island, South Korea.</title>
        <authorList>
            <person name="Kim W."/>
        </authorList>
    </citation>
    <scope>NUCLEOTIDE SEQUENCE [LARGE SCALE GENOMIC DNA]</scope>
    <source>
        <strain evidence="1 2">CAU 1489</strain>
    </source>
</reference>
<organism evidence="1 2">
    <name type="scientific">Nitratireductor arenosus</name>
    <dbReference type="NCBI Taxonomy" id="2682096"/>
    <lineage>
        <taxon>Bacteria</taxon>
        <taxon>Pseudomonadati</taxon>
        <taxon>Pseudomonadota</taxon>
        <taxon>Alphaproteobacteria</taxon>
        <taxon>Hyphomicrobiales</taxon>
        <taxon>Phyllobacteriaceae</taxon>
        <taxon>Nitratireductor</taxon>
    </lineage>
</organism>
<name>A0A844QBZ3_9HYPH</name>